<protein>
    <submittedName>
        <fullName evidence="2">Class I glutamine amidotransferase-like protein</fullName>
    </submittedName>
</protein>
<dbReference type="PANTHER" id="PTHR42695">
    <property type="entry name" value="GLUTAMINE AMIDOTRANSFERASE YLR126C-RELATED"/>
    <property type="match status" value="1"/>
</dbReference>
<sequence>MPRSLHITVLDCDTPVPNVYAERGLYSDIFATLLRDAASKTPELSGVELRFSKYDSVRGEEPSAEELSNIDAIVITGSAASAYDKAPWVGGVALLCKKIYASYPSIRLFGSCFGHQILCHALFSQPGENVVSKDTNGWELGVHPVELSPEFLSHFGTVGSNPADPTQARFQFVHADHVVVPQLPEGLHSIGRSKHCALQGVWKKGRLLTYQGHAEFDSFINGETLKVFGEPIWNEGFLNESLQAVDQDDDATWAATVMLKFFLETPLASAEIEGREEAQQPLSSRTGIDGGILARLYHRCLEMVQHRPW</sequence>
<dbReference type="EMBL" id="MU251363">
    <property type="protein sequence ID" value="KAG9238999.1"/>
    <property type="molecule type" value="Genomic_DNA"/>
</dbReference>
<comment type="caution">
    <text evidence="2">The sequence shown here is derived from an EMBL/GenBank/DDBJ whole genome shotgun (WGS) entry which is preliminary data.</text>
</comment>
<dbReference type="Pfam" id="PF00117">
    <property type="entry name" value="GATase"/>
    <property type="match status" value="1"/>
</dbReference>
<dbReference type="PANTHER" id="PTHR42695:SF6">
    <property type="entry name" value="GLUTAMINE AMIDOTRANSFERASE DOMAIN-CONTAINING PROTEIN"/>
    <property type="match status" value="1"/>
</dbReference>
<gene>
    <name evidence="2" type="ORF">BJ875DRAFT_276185</name>
</gene>
<evidence type="ECO:0000313" key="3">
    <source>
        <dbReference type="Proteomes" id="UP000824998"/>
    </source>
</evidence>
<dbReference type="SUPFAM" id="SSF52317">
    <property type="entry name" value="Class I glutamine amidotransferase-like"/>
    <property type="match status" value="1"/>
</dbReference>
<evidence type="ECO:0000259" key="1">
    <source>
        <dbReference type="Pfam" id="PF00117"/>
    </source>
</evidence>
<evidence type="ECO:0000313" key="2">
    <source>
        <dbReference type="EMBL" id="KAG9238999.1"/>
    </source>
</evidence>
<dbReference type="CDD" id="cd01741">
    <property type="entry name" value="GATase1_1"/>
    <property type="match status" value="1"/>
</dbReference>
<dbReference type="GO" id="GO:0005634">
    <property type="term" value="C:nucleus"/>
    <property type="evidence" value="ECO:0007669"/>
    <property type="project" value="TreeGrafter"/>
</dbReference>
<dbReference type="Gene3D" id="3.40.50.880">
    <property type="match status" value="1"/>
</dbReference>
<dbReference type="InterPro" id="IPR029062">
    <property type="entry name" value="Class_I_gatase-like"/>
</dbReference>
<keyword evidence="3" id="KW-1185">Reference proteome</keyword>
<keyword evidence="2" id="KW-0315">Glutamine amidotransferase</keyword>
<feature type="domain" description="Glutamine amidotransferase" evidence="1">
    <location>
        <begin position="58"/>
        <end position="218"/>
    </location>
</feature>
<dbReference type="Proteomes" id="UP000824998">
    <property type="component" value="Unassembled WGS sequence"/>
</dbReference>
<accession>A0A9P7YS89</accession>
<reference evidence="2" key="1">
    <citation type="journal article" date="2021" name="IMA Fungus">
        <title>Genomic characterization of three marine fungi, including Emericellopsis atlantica sp. nov. with signatures of a generalist lifestyle and marine biomass degradation.</title>
        <authorList>
            <person name="Hagestad O.C."/>
            <person name="Hou L."/>
            <person name="Andersen J.H."/>
            <person name="Hansen E.H."/>
            <person name="Altermark B."/>
            <person name="Li C."/>
            <person name="Kuhnert E."/>
            <person name="Cox R.J."/>
            <person name="Crous P.W."/>
            <person name="Spatafora J.W."/>
            <person name="Lail K."/>
            <person name="Amirebrahimi M."/>
            <person name="Lipzen A."/>
            <person name="Pangilinan J."/>
            <person name="Andreopoulos W."/>
            <person name="Hayes R.D."/>
            <person name="Ng V."/>
            <person name="Grigoriev I.V."/>
            <person name="Jackson S.A."/>
            <person name="Sutton T.D.S."/>
            <person name="Dobson A.D.W."/>
            <person name="Rama T."/>
        </authorList>
    </citation>
    <scope>NUCLEOTIDE SEQUENCE</scope>
    <source>
        <strain evidence="2">TRa018bII</strain>
    </source>
</reference>
<dbReference type="AlphaFoldDB" id="A0A9P7YS89"/>
<dbReference type="InterPro" id="IPR044992">
    <property type="entry name" value="ChyE-like"/>
</dbReference>
<dbReference type="InterPro" id="IPR017926">
    <property type="entry name" value="GATASE"/>
</dbReference>
<dbReference type="OrthoDB" id="1669814at2759"/>
<organism evidence="2 3">
    <name type="scientific">Amylocarpus encephaloides</name>
    <dbReference type="NCBI Taxonomy" id="45428"/>
    <lineage>
        <taxon>Eukaryota</taxon>
        <taxon>Fungi</taxon>
        <taxon>Dikarya</taxon>
        <taxon>Ascomycota</taxon>
        <taxon>Pezizomycotina</taxon>
        <taxon>Leotiomycetes</taxon>
        <taxon>Helotiales</taxon>
        <taxon>Helotiales incertae sedis</taxon>
        <taxon>Amylocarpus</taxon>
    </lineage>
</organism>
<dbReference type="GO" id="GO:0005829">
    <property type="term" value="C:cytosol"/>
    <property type="evidence" value="ECO:0007669"/>
    <property type="project" value="TreeGrafter"/>
</dbReference>
<name>A0A9P7YS89_9HELO</name>
<proteinExistence type="predicted"/>